<feature type="compositionally biased region" description="Basic and acidic residues" evidence="1">
    <location>
        <begin position="14"/>
        <end position="23"/>
    </location>
</feature>
<dbReference type="Proteomes" id="UP000886595">
    <property type="component" value="Unassembled WGS sequence"/>
</dbReference>
<dbReference type="EMBL" id="JAAMPC010000009">
    <property type="protein sequence ID" value="KAG2293572.1"/>
    <property type="molecule type" value="Genomic_DNA"/>
</dbReference>
<evidence type="ECO:0000256" key="1">
    <source>
        <dbReference type="SAM" id="MobiDB-lite"/>
    </source>
</evidence>
<gene>
    <name evidence="2" type="ORF">Bca52824_040241</name>
</gene>
<feature type="non-terminal residue" evidence="2">
    <location>
        <position position="1"/>
    </location>
</feature>
<accession>A0A8X7RT56</accession>
<sequence>LTKNTPISTDLEINEVKPVNDNRTHKRPAATDGKAFTPSSRTRKQYKLKTKNHQR</sequence>
<evidence type="ECO:0000313" key="3">
    <source>
        <dbReference type="Proteomes" id="UP000886595"/>
    </source>
</evidence>
<protein>
    <submittedName>
        <fullName evidence="2">Uncharacterized protein</fullName>
    </submittedName>
</protein>
<feature type="compositionally biased region" description="Basic residues" evidence="1">
    <location>
        <begin position="41"/>
        <end position="55"/>
    </location>
</feature>
<evidence type="ECO:0000313" key="2">
    <source>
        <dbReference type="EMBL" id="KAG2293572.1"/>
    </source>
</evidence>
<feature type="non-terminal residue" evidence="2">
    <location>
        <position position="55"/>
    </location>
</feature>
<reference evidence="2 3" key="1">
    <citation type="submission" date="2020-02" db="EMBL/GenBank/DDBJ databases">
        <authorList>
            <person name="Ma Q."/>
            <person name="Huang Y."/>
            <person name="Song X."/>
            <person name="Pei D."/>
        </authorList>
    </citation>
    <scope>NUCLEOTIDE SEQUENCE [LARGE SCALE GENOMIC DNA]</scope>
    <source>
        <strain evidence="2">Sxm20200214</strain>
        <tissue evidence="2">Leaf</tissue>
    </source>
</reference>
<feature type="region of interest" description="Disordered" evidence="1">
    <location>
        <begin position="1"/>
        <end position="55"/>
    </location>
</feature>
<organism evidence="2 3">
    <name type="scientific">Brassica carinata</name>
    <name type="common">Ethiopian mustard</name>
    <name type="synonym">Abyssinian cabbage</name>
    <dbReference type="NCBI Taxonomy" id="52824"/>
    <lineage>
        <taxon>Eukaryota</taxon>
        <taxon>Viridiplantae</taxon>
        <taxon>Streptophyta</taxon>
        <taxon>Embryophyta</taxon>
        <taxon>Tracheophyta</taxon>
        <taxon>Spermatophyta</taxon>
        <taxon>Magnoliopsida</taxon>
        <taxon>eudicotyledons</taxon>
        <taxon>Gunneridae</taxon>
        <taxon>Pentapetalae</taxon>
        <taxon>rosids</taxon>
        <taxon>malvids</taxon>
        <taxon>Brassicales</taxon>
        <taxon>Brassicaceae</taxon>
        <taxon>Brassiceae</taxon>
        <taxon>Brassica</taxon>
    </lineage>
</organism>
<name>A0A8X7RT56_BRACI</name>
<dbReference type="AlphaFoldDB" id="A0A8X7RT56"/>
<comment type="caution">
    <text evidence="2">The sequence shown here is derived from an EMBL/GenBank/DDBJ whole genome shotgun (WGS) entry which is preliminary data.</text>
</comment>
<proteinExistence type="predicted"/>
<keyword evidence="3" id="KW-1185">Reference proteome</keyword>